<dbReference type="EC" id="3.4.21.26" evidence="4"/>
<dbReference type="Proteomes" id="UP000516305">
    <property type="component" value="Chromosome"/>
</dbReference>
<keyword evidence="5" id="KW-0645">Protease</keyword>
<gene>
    <name evidence="14" type="ORF">H4K34_08010</name>
</gene>
<dbReference type="InterPro" id="IPR029058">
    <property type="entry name" value="AB_hydrolase_fold"/>
</dbReference>
<dbReference type="PROSITE" id="PS51257">
    <property type="entry name" value="PROKAR_LIPOPROTEIN"/>
    <property type="match status" value="1"/>
</dbReference>
<evidence type="ECO:0000256" key="9">
    <source>
        <dbReference type="ARBA" id="ARBA00022825"/>
    </source>
</evidence>
<dbReference type="Pfam" id="PF02897">
    <property type="entry name" value="Peptidase_S9_N"/>
    <property type="match status" value="1"/>
</dbReference>
<evidence type="ECO:0000256" key="10">
    <source>
        <dbReference type="ARBA" id="ARBA00060121"/>
    </source>
</evidence>
<name>A0A7H0VJ78_9FLAO</name>
<evidence type="ECO:0000256" key="5">
    <source>
        <dbReference type="ARBA" id="ARBA00022670"/>
    </source>
</evidence>
<comment type="function">
    <text evidence="10">Cleaves peptide bonds on the C-terminal side of prolyl residues within peptides that are up to approximately 30 amino acids long. Has an absolute requirement for an X-Pro bond in the trans configuration immediately preceding the Pro-Y scissible bond.</text>
</comment>
<dbReference type="PANTHER" id="PTHR42881:SF2">
    <property type="entry name" value="PROLYL ENDOPEPTIDASE"/>
    <property type="match status" value="1"/>
</dbReference>
<feature type="domain" description="Peptidase S9 prolyl oligopeptidase catalytic" evidence="12">
    <location>
        <begin position="498"/>
        <end position="711"/>
    </location>
</feature>
<evidence type="ECO:0000256" key="6">
    <source>
        <dbReference type="ARBA" id="ARBA00022729"/>
    </source>
</evidence>
<keyword evidence="6" id="KW-0732">Signal</keyword>
<dbReference type="PROSITE" id="PS00708">
    <property type="entry name" value="PRO_ENDOPEP_SER"/>
    <property type="match status" value="1"/>
</dbReference>
<dbReference type="InterPro" id="IPR001375">
    <property type="entry name" value="Peptidase_S9_cat"/>
</dbReference>
<evidence type="ECO:0000256" key="3">
    <source>
        <dbReference type="ARBA" id="ARBA00005228"/>
    </source>
</evidence>
<dbReference type="SUPFAM" id="SSF53474">
    <property type="entry name" value="alpha/beta-Hydrolases"/>
    <property type="match status" value="1"/>
</dbReference>
<organism evidence="14 15">
    <name type="scientific">Croceimicrobium hydrocarbonivorans</name>
    <dbReference type="NCBI Taxonomy" id="2761580"/>
    <lineage>
        <taxon>Bacteria</taxon>
        <taxon>Pseudomonadati</taxon>
        <taxon>Bacteroidota</taxon>
        <taxon>Flavobacteriia</taxon>
        <taxon>Flavobacteriales</taxon>
        <taxon>Owenweeksiaceae</taxon>
        <taxon>Croceimicrobium</taxon>
    </lineage>
</organism>
<comment type="subcellular location">
    <subcellularLocation>
        <location evidence="2">Periplasm</location>
    </subcellularLocation>
</comment>
<keyword evidence="9" id="KW-0720">Serine protease</keyword>
<reference evidence="14 15" key="1">
    <citation type="submission" date="2020-08" db="EMBL/GenBank/DDBJ databases">
        <title>Croceimicrobium hydrocarbonivorans gen. nov., sp. nov., a novel marine bacterium isolated from a bacterial consortium that degrades polyethylene terephthalate.</title>
        <authorList>
            <person name="Liu R."/>
        </authorList>
    </citation>
    <scope>NUCLEOTIDE SEQUENCE [LARGE SCALE GENOMIC DNA]</scope>
    <source>
        <strain evidence="14 15">A20-9</strain>
    </source>
</reference>
<dbReference type="FunFam" id="3.40.50.1820:FF:000005">
    <property type="entry name" value="Prolyl endopeptidase"/>
    <property type="match status" value="1"/>
</dbReference>
<dbReference type="PANTHER" id="PTHR42881">
    <property type="entry name" value="PROLYL ENDOPEPTIDASE"/>
    <property type="match status" value="1"/>
</dbReference>
<dbReference type="Pfam" id="PF00326">
    <property type="entry name" value="Peptidase_S9"/>
    <property type="match status" value="1"/>
</dbReference>
<feature type="domain" description="Peptidase S9A N-terminal" evidence="13">
    <location>
        <begin position="36"/>
        <end position="440"/>
    </location>
</feature>
<dbReference type="InterPro" id="IPR051167">
    <property type="entry name" value="Prolyl_oligopep/macrocyclase"/>
</dbReference>
<comment type="similarity">
    <text evidence="3">Belongs to the peptidase S9A family.</text>
</comment>
<evidence type="ECO:0000256" key="11">
    <source>
        <dbReference type="ARBA" id="ARBA00081187"/>
    </source>
</evidence>
<dbReference type="InterPro" id="IPR002471">
    <property type="entry name" value="Pept_S9_AS"/>
</dbReference>
<dbReference type="GO" id="GO:0070012">
    <property type="term" value="F:oligopeptidase activity"/>
    <property type="evidence" value="ECO:0007669"/>
    <property type="project" value="TreeGrafter"/>
</dbReference>
<dbReference type="InterPro" id="IPR023302">
    <property type="entry name" value="Pept_S9A_N"/>
</dbReference>
<evidence type="ECO:0000256" key="8">
    <source>
        <dbReference type="ARBA" id="ARBA00022801"/>
    </source>
</evidence>
<dbReference type="GO" id="GO:0042597">
    <property type="term" value="C:periplasmic space"/>
    <property type="evidence" value="ECO:0007669"/>
    <property type="project" value="UniProtKB-SubCell"/>
</dbReference>
<dbReference type="InterPro" id="IPR002470">
    <property type="entry name" value="Peptidase_S9A"/>
</dbReference>
<evidence type="ECO:0000313" key="14">
    <source>
        <dbReference type="EMBL" id="QNR25776.1"/>
    </source>
</evidence>
<proteinExistence type="inferred from homology"/>
<dbReference type="Gene3D" id="3.40.50.1820">
    <property type="entry name" value="alpha/beta hydrolase"/>
    <property type="match status" value="1"/>
</dbReference>
<dbReference type="AlphaFoldDB" id="A0A7H0VJ78"/>
<accession>A0A7H0VJ78</accession>
<keyword evidence="8" id="KW-0378">Hydrolase</keyword>
<dbReference type="SUPFAM" id="SSF50993">
    <property type="entry name" value="Peptidase/esterase 'gauge' domain"/>
    <property type="match status" value="1"/>
</dbReference>
<evidence type="ECO:0000259" key="13">
    <source>
        <dbReference type="Pfam" id="PF02897"/>
    </source>
</evidence>
<protein>
    <recommendedName>
        <fullName evidence="4">prolyl oligopeptidase</fullName>
        <ecNumber evidence="4">3.4.21.26</ecNumber>
    </recommendedName>
    <alternativeName>
        <fullName evidence="11">Proline-specific endopeptidase</fullName>
    </alternativeName>
</protein>
<evidence type="ECO:0000256" key="7">
    <source>
        <dbReference type="ARBA" id="ARBA00022764"/>
    </source>
</evidence>
<dbReference type="PRINTS" id="PR00862">
    <property type="entry name" value="PROLIGOPTASE"/>
</dbReference>
<comment type="catalytic activity">
    <reaction evidence="1">
        <text>Hydrolysis of Pro-|-Xaa &gt;&gt; Ala-|-Xaa in oligopeptides.</text>
        <dbReference type="EC" id="3.4.21.26"/>
    </reaction>
</comment>
<dbReference type="GO" id="GO:0005829">
    <property type="term" value="C:cytosol"/>
    <property type="evidence" value="ECO:0007669"/>
    <property type="project" value="TreeGrafter"/>
</dbReference>
<evidence type="ECO:0000256" key="2">
    <source>
        <dbReference type="ARBA" id="ARBA00004418"/>
    </source>
</evidence>
<evidence type="ECO:0000259" key="12">
    <source>
        <dbReference type="Pfam" id="PF00326"/>
    </source>
</evidence>
<dbReference type="EMBL" id="CP060139">
    <property type="protein sequence ID" value="QNR25776.1"/>
    <property type="molecule type" value="Genomic_DNA"/>
</dbReference>
<dbReference type="RefSeq" id="WP_210760300.1">
    <property type="nucleotide sequence ID" value="NZ_CP060139.1"/>
</dbReference>
<evidence type="ECO:0000313" key="15">
    <source>
        <dbReference type="Proteomes" id="UP000516305"/>
    </source>
</evidence>
<dbReference type="KEGG" id="chyd:H4K34_08010"/>
<evidence type="ECO:0000256" key="1">
    <source>
        <dbReference type="ARBA" id="ARBA00001070"/>
    </source>
</evidence>
<dbReference type="Gene3D" id="2.130.10.120">
    <property type="entry name" value="Prolyl oligopeptidase, N-terminal domain"/>
    <property type="match status" value="1"/>
</dbReference>
<sequence>MKKGPWITGLAIALSVACTEKPKEKEESMSAELNYPETRKDSTVDDYFGTQVMDPYRWLEDDRSPETEAWVKAENEVSFGYLETIPYRDELKEKLTELWNYEKVGAPFEEGDYTYFYKNNGLQNQYVIYRFKTGEGNMDNAEVFLDPNTFAADGSTSLGGMSFTKDGSLCAYQISEGGSDWRKVIIIDAVSKEQIGDTLVDVKFSGLSWRGNEGFYYSSYDKPVNGSQLTAMTDMHKLYFHRLETPQSEDELVFGGDAMKRRYISGYVTEDGKYLVISAAESTTGNELYIKRLDMPNAAFKSIITGFDSEQGIIHTDGDMIWIKTNLNAPNGRVVKTTFPAMDPENWVDVIPETENVLEIGSAGGKFFATYMIDAVHKVYQYNVDGQMEREIELPGPGSVGGFGGKWDDKELYYSFTSYIYPGTTFKYNIESGASELYRKSAVNFDPELYESKQVFYTSKDGTKVPMIITYKKGIQLDGTNPTMLYGYGGFNVSLTPYFSTSNIVWLQQGGVYAVANLRGGGEYGEKWHEAGTLMKKQNVFDDFIAAGEYLIAQKYTSSEKLAISGGSNGGLLVAATMTQRPDLMAVALPAVGVLDMLRYHKFTAGAGWHTDYGTADDSQEMFQYLYGYSPLHNVKEGVEYPATMVTTGDHDDRVVPAHSFKFAAELQAKYSGSRPMLIRIETNAGHGAGKPTDKIIQEQADKWAFSLYNMGYMSLPHPYSTETAAH</sequence>
<keyword evidence="15" id="KW-1185">Reference proteome</keyword>
<dbReference type="GO" id="GO:0004252">
    <property type="term" value="F:serine-type endopeptidase activity"/>
    <property type="evidence" value="ECO:0007669"/>
    <property type="project" value="UniProtKB-EC"/>
</dbReference>
<dbReference type="GO" id="GO:0006508">
    <property type="term" value="P:proteolysis"/>
    <property type="evidence" value="ECO:0007669"/>
    <property type="project" value="UniProtKB-KW"/>
</dbReference>
<evidence type="ECO:0000256" key="4">
    <source>
        <dbReference type="ARBA" id="ARBA00011897"/>
    </source>
</evidence>
<keyword evidence="7" id="KW-0574">Periplasm</keyword>